<dbReference type="EMBL" id="AP012032">
    <property type="protein sequence ID" value="BAK10963.1"/>
    <property type="molecule type" value="Genomic_DNA"/>
</dbReference>
<dbReference type="PATRIC" id="fig|932677.3.peg.1010"/>
<gene>
    <name evidence="4" type="primary">bls</name>
    <name evidence="4" type="ordered locus">PAJ_0883</name>
</gene>
<proteinExistence type="predicted"/>
<evidence type="ECO:0000313" key="4">
    <source>
        <dbReference type="EMBL" id="BAK10963.1"/>
    </source>
</evidence>
<dbReference type="Gene3D" id="3.40.630.30">
    <property type="match status" value="1"/>
</dbReference>
<reference evidence="5" key="1">
    <citation type="journal article" date="2012" name="Appl. Microbiol. Biotechnol.">
        <title>The complete genome sequence of Pantoea ananatis AJ13355, an organism with great biotechnological potential.</title>
        <authorList>
            <person name="Hara Y."/>
            <person name="Kadotani N."/>
            <person name="Izui H."/>
            <person name="Katashkina J.I."/>
            <person name="Kuvaeva T.M."/>
            <person name="Andreeva I.G."/>
            <person name="Golubeva L.I."/>
            <person name="Malko D.B."/>
            <person name="Makeev V.J."/>
            <person name="Mashko S.V."/>
            <person name="Kozlov Y.I."/>
        </authorList>
    </citation>
    <scope>NUCLEOTIDE SEQUENCE [LARGE SCALE GENOMIC DNA]</scope>
    <source>
        <strain evidence="5">AJ13355</strain>
    </source>
</reference>
<feature type="domain" description="N-acetyltransferase" evidence="3">
    <location>
        <begin position="1"/>
        <end position="139"/>
    </location>
</feature>
<dbReference type="eggNOG" id="COG0456">
    <property type="taxonomic scope" value="Bacteria"/>
</dbReference>
<dbReference type="InterPro" id="IPR016181">
    <property type="entry name" value="Acyl_CoA_acyltransferase"/>
</dbReference>
<dbReference type="SUPFAM" id="SSF55729">
    <property type="entry name" value="Acyl-CoA N-acyltransferases (Nat)"/>
    <property type="match status" value="1"/>
</dbReference>
<dbReference type="PANTHER" id="PTHR43877:SF2">
    <property type="entry name" value="AMINOALKYLPHOSPHONATE N-ACETYLTRANSFERASE-RELATED"/>
    <property type="match status" value="1"/>
</dbReference>
<dbReference type="HOGENOM" id="CLU_115862_2_0_6"/>
<name>A0A0H3KUW4_PANAA</name>
<evidence type="ECO:0000256" key="1">
    <source>
        <dbReference type="ARBA" id="ARBA00022679"/>
    </source>
</evidence>
<dbReference type="KEGG" id="paj:PAJ_0883"/>
<sequence length="139" mass="15743">MPMQITLTDKVTSKDQDELRLGLNAHNSKFFDVDLIKPLGLFICDSQGKKLAGLTGTTTGNWLRIDLLWVSDSLRGQGTGSQLVLAAEKEARQRGCRFAQVDTASFQARPFYEKLGYHVRLTLGDYIHHHQRHYLTKIL</sequence>
<dbReference type="GO" id="GO:0016747">
    <property type="term" value="F:acyltransferase activity, transferring groups other than amino-acyl groups"/>
    <property type="evidence" value="ECO:0007669"/>
    <property type="project" value="InterPro"/>
</dbReference>
<keyword evidence="2" id="KW-0012">Acyltransferase</keyword>
<dbReference type="PROSITE" id="PS51186">
    <property type="entry name" value="GNAT"/>
    <property type="match status" value="1"/>
</dbReference>
<evidence type="ECO:0000256" key="2">
    <source>
        <dbReference type="ARBA" id="ARBA00023315"/>
    </source>
</evidence>
<dbReference type="InterPro" id="IPR050832">
    <property type="entry name" value="Bact_Acetyltransf"/>
</dbReference>
<dbReference type="InterPro" id="IPR000182">
    <property type="entry name" value="GNAT_dom"/>
</dbReference>
<dbReference type="AlphaFoldDB" id="A0A0H3KUW4"/>
<evidence type="ECO:0000313" key="5">
    <source>
        <dbReference type="Proteomes" id="UP000006690"/>
    </source>
</evidence>
<dbReference type="Proteomes" id="UP000006690">
    <property type="component" value="Chromosome"/>
</dbReference>
<dbReference type="Pfam" id="PF00583">
    <property type="entry name" value="Acetyltransf_1"/>
    <property type="match status" value="1"/>
</dbReference>
<keyword evidence="1" id="KW-0808">Transferase</keyword>
<organism evidence="4 5">
    <name type="scientific">Pantoea ananatis (strain AJ13355)</name>
    <dbReference type="NCBI Taxonomy" id="932677"/>
    <lineage>
        <taxon>Bacteria</taxon>
        <taxon>Pseudomonadati</taxon>
        <taxon>Pseudomonadota</taxon>
        <taxon>Gammaproteobacteria</taxon>
        <taxon>Enterobacterales</taxon>
        <taxon>Erwiniaceae</taxon>
        <taxon>Pantoea</taxon>
    </lineage>
</organism>
<evidence type="ECO:0000259" key="3">
    <source>
        <dbReference type="PROSITE" id="PS51186"/>
    </source>
</evidence>
<dbReference type="CDD" id="cd04301">
    <property type="entry name" value="NAT_SF"/>
    <property type="match status" value="1"/>
</dbReference>
<protein>
    <submittedName>
        <fullName evidence="4">Blasticidin S-acetyltransferase Bls</fullName>
    </submittedName>
</protein>
<dbReference type="PANTHER" id="PTHR43877">
    <property type="entry name" value="AMINOALKYLPHOSPHONATE N-ACETYLTRANSFERASE-RELATED-RELATED"/>
    <property type="match status" value="1"/>
</dbReference>
<accession>A0A0H3KUW4</accession>